<accession>A0A511MWE6</accession>
<reference evidence="2 3" key="1">
    <citation type="submission" date="2019-07" db="EMBL/GenBank/DDBJ databases">
        <title>Whole genome shotgun sequence of Deinococcus cellulosilyticus NBRC 106333.</title>
        <authorList>
            <person name="Hosoyama A."/>
            <person name="Uohara A."/>
            <person name="Ohji S."/>
            <person name="Ichikawa N."/>
        </authorList>
    </citation>
    <scope>NUCLEOTIDE SEQUENCE [LARGE SCALE GENOMIC DNA]</scope>
    <source>
        <strain evidence="2 3">NBRC 106333</strain>
    </source>
</reference>
<dbReference type="InterPro" id="IPR029068">
    <property type="entry name" value="Glyas_Bleomycin-R_OHBP_Dase"/>
</dbReference>
<dbReference type="Gene3D" id="3.10.180.10">
    <property type="entry name" value="2,3-Dihydroxybiphenyl 1,2-Dioxygenase, domain 1"/>
    <property type="match status" value="1"/>
</dbReference>
<dbReference type="PROSITE" id="PS51819">
    <property type="entry name" value="VOC"/>
    <property type="match status" value="1"/>
</dbReference>
<dbReference type="SUPFAM" id="SSF54593">
    <property type="entry name" value="Glyoxalase/Bleomycin resistance protein/Dihydroxybiphenyl dioxygenase"/>
    <property type="match status" value="1"/>
</dbReference>
<keyword evidence="3" id="KW-1185">Reference proteome</keyword>
<protein>
    <recommendedName>
        <fullName evidence="1">VOC domain-containing protein</fullName>
    </recommendedName>
</protein>
<dbReference type="RefSeq" id="WP_146882049.1">
    <property type="nucleotide sequence ID" value="NZ_BJXB01000002.1"/>
</dbReference>
<evidence type="ECO:0000259" key="1">
    <source>
        <dbReference type="PROSITE" id="PS51819"/>
    </source>
</evidence>
<dbReference type="Proteomes" id="UP000321306">
    <property type="component" value="Unassembled WGS sequence"/>
</dbReference>
<organism evidence="2 3">
    <name type="scientific">Deinococcus cellulosilyticus (strain DSM 18568 / NBRC 106333 / KACC 11606 / 5516J-15)</name>
    <dbReference type="NCBI Taxonomy" id="1223518"/>
    <lineage>
        <taxon>Bacteria</taxon>
        <taxon>Thermotogati</taxon>
        <taxon>Deinococcota</taxon>
        <taxon>Deinococci</taxon>
        <taxon>Deinococcales</taxon>
        <taxon>Deinococcaceae</taxon>
        <taxon>Deinococcus</taxon>
    </lineage>
</organism>
<dbReference type="InterPro" id="IPR037523">
    <property type="entry name" value="VOC_core"/>
</dbReference>
<evidence type="ECO:0000313" key="2">
    <source>
        <dbReference type="EMBL" id="GEM44899.1"/>
    </source>
</evidence>
<proteinExistence type="predicted"/>
<comment type="caution">
    <text evidence="2">The sequence shown here is derived from an EMBL/GenBank/DDBJ whole genome shotgun (WGS) entry which is preliminary data.</text>
</comment>
<dbReference type="EMBL" id="BJXB01000002">
    <property type="protein sequence ID" value="GEM44899.1"/>
    <property type="molecule type" value="Genomic_DNA"/>
</dbReference>
<feature type="domain" description="VOC" evidence="1">
    <location>
        <begin position="2"/>
        <end position="115"/>
    </location>
</feature>
<evidence type="ECO:0000313" key="3">
    <source>
        <dbReference type="Proteomes" id="UP000321306"/>
    </source>
</evidence>
<gene>
    <name evidence="2" type="ORF">DC3_05340</name>
</gene>
<sequence>MRIHTLTLYTAKLQEMAAFYARLGFSVHQEEHAFSLTAGASTLRFVAREGFSGGYHFAFNAPEHLMQQVFEDLRQKVDLCYIREDQSYFADFQNWNAHALYFLDPDGNIVEYIGRHNLNHQDAENLLPLSISEIGLVTRDVSALIECLKAQVGVDHFRPALADFAPLGTDEGLFIVSRNGRPWYPVGHPAKLLPLVVEVETSGGRFRMEVEEDPLDGQIQQL</sequence>
<name>A0A511MWE6_DEIC1</name>
<dbReference type="AlphaFoldDB" id="A0A511MWE6"/>
<dbReference type="OrthoDB" id="2703022at2"/>